<feature type="transmembrane region" description="Helical" evidence="1">
    <location>
        <begin position="128"/>
        <end position="145"/>
    </location>
</feature>
<protein>
    <recommendedName>
        <fullName evidence="4">Integral membrane protein</fullName>
    </recommendedName>
</protein>
<comment type="caution">
    <text evidence="2">The sequence shown here is derived from an EMBL/GenBank/DDBJ whole genome shotgun (WGS) entry which is preliminary data.</text>
</comment>
<keyword evidence="1" id="KW-0812">Transmembrane</keyword>
<sequence length="164" mass="17887">MMYLEQEKPYRPLLTALIFAALPLALLIHDVFAMMAGGGGLLFSRQGGGWSVAKGWNDSAVWLVAGVFFFFNLLIAAVLVKAALKKMLRRYARHALFLAGMAACVAAVVCLMLEAVLGSTALGGMRNGGILCYTVGVWMIAMMTLPKQLTRSIVQPITFYPRKR</sequence>
<proteinExistence type="predicted"/>
<evidence type="ECO:0008006" key="4">
    <source>
        <dbReference type="Google" id="ProtNLM"/>
    </source>
</evidence>
<name>A0AAW6Z717_NEIMU</name>
<evidence type="ECO:0000313" key="3">
    <source>
        <dbReference type="Proteomes" id="UP001240589"/>
    </source>
</evidence>
<dbReference type="RefSeq" id="WP_285045064.1">
    <property type="nucleotide sequence ID" value="NZ_JASOLC010000002.1"/>
</dbReference>
<organism evidence="2 3">
    <name type="scientific">Neisseria mucosa</name>
    <dbReference type="NCBI Taxonomy" id="488"/>
    <lineage>
        <taxon>Bacteria</taxon>
        <taxon>Pseudomonadati</taxon>
        <taxon>Pseudomonadota</taxon>
        <taxon>Betaproteobacteria</taxon>
        <taxon>Neisseriales</taxon>
        <taxon>Neisseriaceae</taxon>
        <taxon>Neisseria</taxon>
    </lineage>
</organism>
<feature type="transmembrane region" description="Helical" evidence="1">
    <location>
        <begin position="60"/>
        <end position="84"/>
    </location>
</feature>
<evidence type="ECO:0000313" key="2">
    <source>
        <dbReference type="EMBL" id="MDK8360955.1"/>
    </source>
</evidence>
<keyword evidence="1" id="KW-0472">Membrane</keyword>
<gene>
    <name evidence="2" type="ORF">QP792_01780</name>
</gene>
<keyword evidence="1" id="KW-1133">Transmembrane helix</keyword>
<feature type="transmembrane region" description="Helical" evidence="1">
    <location>
        <begin position="96"/>
        <end position="116"/>
    </location>
</feature>
<dbReference type="AlphaFoldDB" id="A0AAW6Z717"/>
<dbReference type="Proteomes" id="UP001240589">
    <property type="component" value="Unassembled WGS sequence"/>
</dbReference>
<reference evidence="2" key="1">
    <citation type="submission" date="2023-05" db="EMBL/GenBank/DDBJ databases">
        <title>Genomic Catalog of Human Bladder Bacteria.</title>
        <authorList>
            <person name="Du J."/>
        </authorList>
    </citation>
    <scope>NUCLEOTIDE SEQUENCE</scope>
    <source>
        <strain evidence="2">UMB7974B</strain>
    </source>
</reference>
<accession>A0AAW6Z717</accession>
<dbReference type="EMBL" id="JASPBL010000005">
    <property type="protein sequence ID" value="MDK8360955.1"/>
    <property type="molecule type" value="Genomic_DNA"/>
</dbReference>
<evidence type="ECO:0000256" key="1">
    <source>
        <dbReference type="SAM" id="Phobius"/>
    </source>
</evidence>